<dbReference type="SUPFAM" id="SSF47769">
    <property type="entry name" value="SAM/Pointed domain"/>
    <property type="match status" value="1"/>
</dbReference>
<proteinExistence type="predicted"/>
<feature type="compositionally biased region" description="Polar residues" evidence="2">
    <location>
        <begin position="112"/>
        <end position="121"/>
    </location>
</feature>
<name>A0A803MBU1_CHEQI</name>
<feature type="region of interest" description="Disordered" evidence="2">
    <location>
        <begin position="94"/>
        <end position="148"/>
    </location>
</feature>
<dbReference type="PROSITE" id="PS50105">
    <property type="entry name" value="SAM_DOMAIN"/>
    <property type="match status" value="1"/>
</dbReference>
<dbReference type="AlphaFoldDB" id="A0A803MBU1"/>
<feature type="compositionally biased region" description="Basic and acidic residues" evidence="2">
    <location>
        <begin position="205"/>
        <end position="226"/>
    </location>
</feature>
<reference evidence="4" key="2">
    <citation type="submission" date="2021-03" db="UniProtKB">
        <authorList>
            <consortium name="EnsemblPlants"/>
        </authorList>
    </citation>
    <scope>IDENTIFICATION</scope>
</reference>
<dbReference type="Gene3D" id="1.10.150.50">
    <property type="entry name" value="Transcription Factor, Ets-1"/>
    <property type="match status" value="1"/>
</dbReference>
<reference evidence="4" key="1">
    <citation type="journal article" date="2017" name="Nature">
        <title>The genome of Chenopodium quinoa.</title>
        <authorList>
            <person name="Jarvis D.E."/>
            <person name="Ho Y.S."/>
            <person name="Lightfoot D.J."/>
            <person name="Schmoeckel S.M."/>
            <person name="Li B."/>
            <person name="Borm T.J.A."/>
            <person name="Ohyanagi H."/>
            <person name="Mineta K."/>
            <person name="Michell C.T."/>
            <person name="Saber N."/>
            <person name="Kharbatia N.M."/>
            <person name="Rupper R.R."/>
            <person name="Sharp A.R."/>
            <person name="Dally N."/>
            <person name="Boughton B.A."/>
            <person name="Woo Y.H."/>
            <person name="Gao G."/>
            <person name="Schijlen E.G.W.M."/>
            <person name="Guo X."/>
            <person name="Momin A.A."/>
            <person name="Negrao S."/>
            <person name="Al-Babili S."/>
            <person name="Gehring C."/>
            <person name="Roessner U."/>
            <person name="Jung C."/>
            <person name="Murphy K."/>
            <person name="Arold S.T."/>
            <person name="Gojobori T."/>
            <person name="van der Linden C.G."/>
            <person name="van Loo E.N."/>
            <person name="Jellen E.N."/>
            <person name="Maughan P.J."/>
            <person name="Tester M."/>
        </authorList>
    </citation>
    <scope>NUCLEOTIDE SEQUENCE [LARGE SCALE GENOMIC DNA]</scope>
    <source>
        <strain evidence="4">cv. PI 614886</strain>
    </source>
</reference>
<feature type="region of interest" description="Disordered" evidence="2">
    <location>
        <begin position="34"/>
        <end position="75"/>
    </location>
</feature>
<organism evidence="4 5">
    <name type="scientific">Chenopodium quinoa</name>
    <name type="common">Quinoa</name>
    <dbReference type="NCBI Taxonomy" id="63459"/>
    <lineage>
        <taxon>Eukaryota</taxon>
        <taxon>Viridiplantae</taxon>
        <taxon>Streptophyta</taxon>
        <taxon>Embryophyta</taxon>
        <taxon>Tracheophyta</taxon>
        <taxon>Spermatophyta</taxon>
        <taxon>Magnoliopsida</taxon>
        <taxon>eudicotyledons</taxon>
        <taxon>Gunneridae</taxon>
        <taxon>Pentapetalae</taxon>
        <taxon>Caryophyllales</taxon>
        <taxon>Chenopodiaceae</taxon>
        <taxon>Chenopodioideae</taxon>
        <taxon>Atripliceae</taxon>
        <taxon>Chenopodium</taxon>
    </lineage>
</organism>
<dbReference type="OMA" id="KYVILFK"/>
<evidence type="ECO:0000313" key="5">
    <source>
        <dbReference type="Proteomes" id="UP000596660"/>
    </source>
</evidence>
<accession>A0A803MBU1</accession>
<feature type="domain" description="SAM" evidence="3">
    <location>
        <begin position="280"/>
        <end position="324"/>
    </location>
</feature>
<dbReference type="PANTHER" id="PTHR10627">
    <property type="entry name" value="SCP160"/>
    <property type="match status" value="1"/>
</dbReference>
<dbReference type="PANTHER" id="PTHR10627:SF74">
    <property type="entry name" value="OS08G0526500 PROTEIN"/>
    <property type="match status" value="1"/>
</dbReference>
<evidence type="ECO:0000256" key="2">
    <source>
        <dbReference type="SAM" id="MobiDB-lite"/>
    </source>
</evidence>
<dbReference type="Proteomes" id="UP000596660">
    <property type="component" value="Unplaced"/>
</dbReference>
<evidence type="ECO:0000259" key="3">
    <source>
        <dbReference type="PROSITE" id="PS50105"/>
    </source>
</evidence>
<feature type="region of interest" description="Disordered" evidence="2">
    <location>
        <begin position="195"/>
        <end position="246"/>
    </location>
</feature>
<dbReference type="EnsemblPlants" id="AUR62026558-RA">
    <property type="protein sequence ID" value="AUR62026558-RA:cds"/>
    <property type="gene ID" value="AUR62026558"/>
</dbReference>
<feature type="compositionally biased region" description="Low complexity" evidence="2">
    <location>
        <begin position="227"/>
        <end position="246"/>
    </location>
</feature>
<keyword evidence="5" id="KW-1185">Reference proteome</keyword>
<keyword evidence="1" id="KW-0677">Repeat</keyword>
<evidence type="ECO:0000256" key="1">
    <source>
        <dbReference type="ARBA" id="ARBA00022737"/>
    </source>
</evidence>
<feature type="compositionally biased region" description="Basic and acidic residues" evidence="2">
    <location>
        <begin position="43"/>
        <end position="57"/>
    </location>
</feature>
<dbReference type="Gramene" id="AUR62026558-RA">
    <property type="protein sequence ID" value="AUR62026558-RA:cds"/>
    <property type="gene ID" value="AUR62026558"/>
</dbReference>
<dbReference type="Pfam" id="PF00536">
    <property type="entry name" value="SAM_1"/>
    <property type="match status" value="1"/>
</dbReference>
<evidence type="ECO:0000313" key="4">
    <source>
        <dbReference type="EnsemblPlants" id="AUR62026558-RA:cds"/>
    </source>
</evidence>
<dbReference type="InterPro" id="IPR001660">
    <property type="entry name" value="SAM"/>
</dbReference>
<sequence length="380" mass="42704">MSESLRPGFTVTLGRGGRVVKKADGLSEEGFRNDRAMTGSKRSIRDRLGGNSDDRYHPYNKRQRGEGFGTSSLNDTHLRQDDLRFKLMQKNTIQSQNSGVRGNVDLRDKLLSRTSRPSVGSKSMRPPESNVSTRHPLDEKRNTGIPRHPMLEQRDASILGWYPSSRNTSELSAADPGRTYSSWTLDNLRRRSPERLYHSSAHRGISPERSREDLQRRAVRAYDDGRSSSYVRVSPQRPVSSSPFLSKPSISAAPVKSSVPLPPHYSQASGIMHKIPSTVDELPTVDSFLHSLGLDKYIINFKAEEIDMNALKQLGDNDLKELGVPMVQKFCMHLAFDLGGLFWKCGRCMKSVAVTAPDNFCHDYCKYDEISRELCALLMS</sequence>
<dbReference type="InterPro" id="IPR013761">
    <property type="entry name" value="SAM/pointed_sf"/>
</dbReference>
<protein>
    <recommendedName>
        <fullName evidence="3">SAM domain-containing protein</fullName>
    </recommendedName>
</protein>